<organism evidence="1 2">
    <name type="scientific">Syncephalastrum racemosum</name>
    <name type="common">Filamentous fungus</name>
    <dbReference type="NCBI Taxonomy" id="13706"/>
    <lineage>
        <taxon>Eukaryota</taxon>
        <taxon>Fungi</taxon>
        <taxon>Fungi incertae sedis</taxon>
        <taxon>Mucoromycota</taxon>
        <taxon>Mucoromycotina</taxon>
        <taxon>Mucoromycetes</taxon>
        <taxon>Mucorales</taxon>
        <taxon>Syncephalastraceae</taxon>
        <taxon>Syncephalastrum</taxon>
    </lineage>
</organism>
<sequence>MCLCAHTYIHTRYTCRHRGELLTVSTGEKVSFSISYAKNTQFGLAPPPTPYCASVFSAVPHRLCFIFSLFSLSNVSIFPLFEFGAKITHAHSYFSAPF</sequence>
<dbReference type="AlphaFoldDB" id="A0A1X2HNQ1"/>
<comment type="caution">
    <text evidence="1">The sequence shown here is derived from an EMBL/GenBank/DDBJ whole genome shotgun (WGS) entry which is preliminary data.</text>
</comment>
<name>A0A1X2HNQ1_SYNRA</name>
<protein>
    <submittedName>
        <fullName evidence="1">Uncharacterized protein</fullName>
    </submittedName>
</protein>
<proteinExistence type="predicted"/>
<evidence type="ECO:0000313" key="2">
    <source>
        <dbReference type="Proteomes" id="UP000242180"/>
    </source>
</evidence>
<dbReference type="EMBL" id="MCGN01000002">
    <property type="protein sequence ID" value="ORZ00991.1"/>
    <property type="molecule type" value="Genomic_DNA"/>
</dbReference>
<evidence type="ECO:0000313" key="1">
    <source>
        <dbReference type="EMBL" id="ORZ00991.1"/>
    </source>
</evidence>
<reference evidence="1 2" key="1">
    <citation type="submission" date="2016-07" db="EMBL/GenBank/DDBJ databases">
        <title>Pervasive Adenine N6-methylation of Active Genes in Fungi.</title>
        <authorList>
            <consortium name="DOE Joint Genome Institute"/>
            <person name="Mondo S.J."/>
            <person name="Dannebaum R.O."/>
            <person name="Kuo R.C."/>
            <person name="Labutti K."/>
            <person name="Haridas S."/>
            <person name="Kuo A."/>
            <person name="Salamov A."/>
            <person name="Ahrendt S.R."/>
            <person name="Lipzen A."/>
            <person name="Sullivan W."/>
            <person name="Andreopoulos W.B."/>
            <person name="Clum A."/>
            <person name="Lindquist E."/>
            <person name="Daum C."/>
            <person name="Ramamoorthy G.K."/>
            <person name="Gryganskyi A."/>
            <person name="Culley D."/>
            <person name="Magnuson J.K."/>
            <person name="James T.Y."/>
            <person name="O'Malley M.A."/>
            <person name="Stajich J.E."/>
            <person name="Spatafora J.W."/>
            <person name="Visel A."/>
            <person name="Grigoriev I.V."/>
        </authorList>
    </citation>
    <scope>NUCLEOTIDE SEQUENCE [LARGE SCALE GENOMIC DNA]</scope>
    <source>
        <strain evidence="1 2">NRRL 2496</strain>
    </source>
</reference>
<keyword evidence="2" id="KW-1185">Reference proteome</keyword>
<dbReference type="InParanoid" id="A0A1X2HNQ1"/>
<accession>A0A1X2HNQ1</accession>
<gene>
    <name evidence="1" type="ORF">BCR43DRAFT_486180</name>
</gene>
<dbReference type="Proteomes" id="UP000242180">
    <property type="component" value="Unassembled WGS sequence"/>
</dbReference>